<name>A0A0J7K9E8_LASNI</name>
<dbReference type="Pfam" id="PF00089">
    <property type="entry name" value="Trypsin"/>
    <property type="match status" value="1"/>
</dbReference>
<evidence type="ECO:0000313" key="3">
    <source>
        <dbReference type="EMBL" id="KMQ86846.1"/>
    </source>
</evidence>
<feature type="compositionally biased region" description="Low complexity" evidence="1">
    <location>
        <begin position="216"/>
        <end position="231"/>
    </location>
</feature>
<dbReference type="AlphaFoldDB" id="A0A0J7K9E8"/>
<sequence length="413" mass="46945">FKSDNIDIYGDAVLSNYPYFLLEPLVRESNIRIEEEEEEKYSENMRDNSEPHSLFTKIIYATLDVNACAIVGILKSLTSRYSENIPSSSNIARIEKKIANSRAKLADLRVVWKRKNDDRYNKERILNMKKGNLMALLVQKRDILTRCTDQNNILFAKKNMLIEETNVKIQYALALLEMDLIKESTDLRDEHDKSLNYLRDQIRLLEKKSPPPPPSSSSSSLLSRSASTGSSSDEETIKIWQGKKRKSSEDYEKLIYKYTSILKSLKSGVRMGEGVEEYRRVAFADTLRNLATNTPLSKDSVLTALLETLTLLNGMARDGAPITMLGHGRMPNGAPLMKNIIEADTVLNGNCERFASFVCTTSNVCHEDLGSPIFNKNGLIGVVSQQYNVFCEEKLSNHVNLYTFRDWIYEHLS</sequence>
<dbReference type="Proteomes" id="UP000036403">
    <property type="component" value="Unassembled WGS sequence"/>
</dbReference>
<accession>A0A0J7K9E8</accession>
<organism evidence="3 4">
    <name type="scientific">Lasius niger</name>
    <name type="common">Black garden ant</name>
    <dbReference type="NCBI Taxonomy" id="67767"/>
    <lineage>
        <taxon>Eukaryota</taxon>
        <taxon>Metazoa</taxon>
        <taxon>Ecdysozoa</taxon>
        <taxon>Arthropoda</taxon>
        <taxon>Hexapoda</taxon>
        <taxon>Insecta</taxon>
        <taxon>Pterygota</taxon>
        <taxon>Neoptera</taxon>
        <taxon>Endopterygota</taxon>
        <taxon>Hymenoptera</taxon>
        <taxon>Apocrita</taxon>
        <taxon>Aculeata</taxon>
        <taxon>Formicoidea</taxon>
        <taxon>Formicidae</taxon>
        <taxon>Formicinae</taxon>
        <taxon>Lasius</taxon>
        <taxon>Lasius</taxon>
    </lineage>
</organism>
<dbReference type="GO" id="GO:0004252">
    <property type="term" value="F:serine-type endopeptidase activity"/>
    <property type="evidence" value="ECO:0007669"/>
    <property type="project" value="InterPro"/>
</dbReference>
<feature type="domain" description="Peptidase S1" evidence="2">
    <location>
        <begin position="319"/>
        <end position="408"/>
    </location>
</feature>
<comment type="caution">
    <text evidence="3">The sequence shown here is derived from an EMBL/GenBank/DDBJ whole genome shotgun (WGS) entry which is preliminary data.</text>
</comment>
<dbReference type="InterPro" id="IPR009003">
    <property type="entry name" value="Peptidase_S1_PA"/>
</dbReference>
<evidence type="ECO:0000259" key="2">
    <source>
        <dbReference type="Pfam" id="PF00089"/>
    </source>
</evidence>
<dbReference type="InterPro" id="IPR043504">
    <property type="entry name" value="Peptidase_S1_PA_chymotrypsin"/>
</dbReference>
<evidence type="ECO:0000313" key="4">
    <source>
        <dbReference type="Proteomes" id="UP000036403"/>
    </source>
</evidence>
<protein>
    <recommendedName>
        <fullName evidence="2">Peptidase S1 domain-containing protein</fullName>
    </recommendedName>
</protein>
<dbReference type="EMBL" id="LBMM01011429">
    <property type="protein sequence ID" value="KMQ86846.1"/>
    <property type="molecule type" value="Genomic_DNA"/>
</dbReference>
<dbReference type="PaxDb" id="67767-A0A0J7K9E8"/>
<dbReference type="InterPro" id="IPR001254">
    <property type="entry name" value="Trypsin_dom"/>
</dbReference>
<proteinExistence type="predicted"/>
<keyword evidence="4" id="KW-1185">Reference proteome</keyword>
<reference evidence="3 4" key="1">
    <citation type="submission" date="2015-04" db="EMBL/GenBank/DDBJ databases">
        <title>Lasius niger genome sequencing.</title>
        <authorList>
            <person name="Konorov E.A."/>
            <person name="Nikitin M.A."/>
            <person name="Kirill M.V."/>
            <person name="Chang P."/>
        </authorList>
    </citation>
    <scope>NUCLEOTIDE SEQUENCE [LARGE SCALE GENOMIC DNA]</scope>
    <source>
        <tissue evidence="3">Whole</tissue>
    </source>
</reference>
<evidence type="ECO:0000256" key="1">
    <source>
        <dbReference type="SAM" id="MobiDB-lite"/>
    </source>
</evidence>
<gene>
    <name evidence="3" type="ORF">RF55_14064</name>
</gene>
<dbReference type="Gene3D" id="2.40.10.10">
    <property type="entry name" value="Trypsin-like serine proteases"/>
    <property type="match status" value="1"/>
</dbReference>
<dbReference type="SUPFAM" id="SSF50494">
    <property type="entry name" value="Trypsin-like serine proteases"/>
    <property type="match status" value="1"/>
</dbReference>
<feature type="region of interest" description="Disordered" evidence="1">
    <location>
        <begin position="205"/>
        <end position="242"/>
    </location>
</feature>
<feature type="non-terminal residue" evidence="3">
    <location>
        <position position="1"/>
    </location>
</feature>
<dbReference type="GO" id="GO:0006508">
    <property type="term" value="P:proteolysis"/>
    <property type="evidence" value="ECO:0007669"/>
    <property type="project" value="InterPro"/>
</dbReference>